<dbReference type="CDD" id="cd00093">
    <property type="entry name" value="HTH_XRE"/>
    <property type="match status" value="1"/>
</dbReference>
<dbReference type="Gene3D" id="1.10.260.40">
    <property type="entry name" value="lambda repressor-like DNA-binding domains"/>
    <property type="match status" value="1"/>
</dbReference>
<protein>
    <recommendedName>
        <fullName evidence="2">HTH cro/C1-type domain-containing protein</fullName>
    </recommendedName>
</protein>
<gene>
    <name evidence="3" type="ORF">DBT_1832</name>
</gene>
<name>A0A1B9F4C0_9BACT</name>
<dbReference type="EMBL" id="MAGO01000009">
    <property type="protein sequence ID" value="OCC14772.1"/>
    <property type="molecule type" value="Genomic_DNA"/>
</dbReference>
<sequence>MLEIAWRFANEKIAERRLDLGLSKRALAKKASISEVSFRRIEAGVHQARASSLAGLAEALQVEPGYFFEDYASNRDELRKEKGEGNGSNFSDKEGDQHQEGRGDRGPGSADLCHKRPKGKRKPV</sequence>
<dbReference type="PROSITE" id="PS50943">
    <property type="entry name" value="HTH_CROC1"/>
    <property type="match status" value="1"/>
</dbReference>
<dbReference type="SUPFAM" id="SSF47413">
    <property type="entry name" value="lambda repressor-like DNA-binding domains"/>
    <property type="match status" value="1"/>
</dbReference>
<evidence type="ECO:0000256" key="1">
    <source>
        <dbReference type="SAM" id="MobiDB-lite"/>
    </source>
</evidence>
<dbReference type="InterPro" id="IPR010982">
    <property type="entry name" value="Lambda_DNA-bd_dom_sf"/>
</dbReference>
<keyword evidence="4" id="KW-1185">Reference proteome</keyword>
<feature type="domain" description="HTH cro/C1-type" evidence="2">
    <location>
        <begin position="13"/>
        <end position="67"/>
    </location>
</feature>
<proteinExistence type="predicted"/>
<comment type="caution">
    <text evidence="3">The sequence shown here is derived from an EMBL/GenBank/DDBJ whole genome shotgun (WGS) entry which is preliminary data.</text>
</comment>
<evidence type="ECO:0000313" key="3">
    <source>
        <dbReference type="EMBL" id="OCC14772.1"/>
    </source>
</evidence>
<dbReference type="Proteomes" id="UP000093080">
    <property type="component" value="Unassembled WGS sequence"/>
</dbReference>
<feature type="compositionally biased region" description="Basic and acidic residues" evidence="1">
    <location>
        <begin position="91"/>
        <end position="105"/>
    </location>
</feature>
<feature type="region of interest" description="Disordered" evidence="1">
    <location>
        <begin position="78"/>
        <end position="124"/>
    </location>
</feature>
<dbReference type="InterPro" id="IPR001387">
    <property type="entry name" value="Cro/C1-type_HTH"/>
</dbReference>
<dbReference type="GO" id="GO:0003677">
    <property type="term" value="F:DNA binding"/>
    <property type="evidence" value="ECO:0007669"/>
    <property type="project" value="InterPro"/>
</dbReference>
<organism evidence="3 4">
    <name type="scientific">Dissulfuribacter thermophilus</name>
    <dbReference type="NCBI Taxonomy" id="1156395"/>
    <lineage>
        <taxon>Bacteria</taxon>
        <taxon>Pseudomonadati</taxon>
        <taxon>Thermodesulfobacteriota</taxon>
        <taxon>Dissulfuribacteria</taxon>
        <taxon>Dissulfuribacterales</taxon>
        <taxon>Dissulfuribacteraceae</taxon>
        <taxon>Dissulfuribacter</taxon>
    </lineage>
</organism>
<evidence type="ECO:0000313" key="4">
    <source>
        <dbReference type="Proteomes" id="UP000093080"/>
    </source>
</evidence>
<evidence type="ECO:0000259" key="2">
    <source>
        <dbReference type="PROSITE" id="PS50943"/>
    </source>
</evidence>
<dbReference type="RefSeq" id="WP_067619273.1">
    <property type="nucleotide sequence ID" value="NZ_MAGO01000009.1"/>
</dbReference>
<dbReference type="Pfam" id="PF13560">
    <property type="entry name" value="HTH_31"/>
    <property type="match status" value="1"/>
</dbReference>
<dbReference type="AlphaFoldDB" id="A0A1B9F4C0"/>
<reference evidence="3 4" key="1">
    <citation type="submission" date="2016-06" db="EMBL/GenBank/DDBJ databases">
        <title>Respiratory ammonification of nitrate coupled to the oxidation of elemental sulfur in deep-sea autotrophic thermophilic bacteria.</title>
        <authorList>
            <person name="Slobodkina G.B."/>
            <person name="Mardanov A.V."/>
            <person name="Ravin N.V."/>
            <person name="Frolova A.A."/>
            <person name="Viryasiv M.B."/>
            <person name="Chernyh N.A."/>
            <person name="Bonch-Osmolovskaya E.A."/>
            <person name="Slobodkin A.I."/>
        </authorList>
    </citation>
    <scope>NUCLEOTIDE SEQUENCE [LARGE SCALE GENOMIC DNA]</scope>
    <source>
        <strain evidence="3 4">S69</strain>
    </source>
</reference>
<dbReference type="STRING" id="1156395.DBT_1832"/>
<dbReference type="SMART" id="SM00530">
    <property type="entry name" value="HTH_XRE"/>
    <property type="match status" value="1"/>
</dbReference>
<accession>A0A1B9F4C0</accession>
<feature type="compositionally biased region" description="Basic residues" evidence="1">
    <location>
        <begin position="115"/>
        <end position="124"/>
    </location>
</feature>